<dbReference type="InterPro" id="IPR011711">
    <property type="entry name" value="GntR_C"/>
</dbReference>
<evidence type="ECO:0000256" key="1">
    <source>
        <dbReference type="ARBA" id="ARBA00023015"/>
    </source>
</evidence>
<dbReference type="SMART" id="SM00345">
    <property type="entry name" value="HTH_GNTR"/>
    <property type="match status" value="1"/>
</dbReference>
<evidence type="ECO:0000256" key="3">
    <source>
        <dbReference type="ARBA" id="ARBA00023163"/>
    </source>
</evidence>
<name>A0A371X995_9HYPH</name>
<reference evidence="6" key="1">
    <citation type="submission" date="2018-08" db="EMBL/GenBank/DDBJ databases">
        <authorList>
            <person name="Im W.T."/>
        </authorList>
    </citation>
    <scope>NUCLEOTIDE SEQUENCE [LARGE SCALE GENOMIC DNA]</scope>
    <source>
        <strain evidence="6">LA-28</strain>
    </source>
</reference>
<dbReference type="InterPro" id="IPR036388">
    <property type="entry name" value="WH-like_DNA-bd_sf"/>
</dbReference>
<dbReference type="PANTHER" id="PTHR43537:SF39">
    <property type="entry name" value="HTH-TYPE TRANSCRIPTIONAL REGULATOR MCBR"/>
    <property type="match status" value="1"/>
</dbReference>
<dbReference type="RefSeq" id="WP_116625141.1">
    <property type="nucleotide sequence ID" value="NZ_QURN01000014.1"/>
</dbReference>
<protein>
    <submittedName>
        <fullName evidence="5">GntR family transcriptional regulator</fullName>
    </submittedName>
</protein>
<dbReference type="InterPro" id="IPR008920">
    <property type="entry name" value="TF_FadR/GntR_C"/>
</dbReference>
<evidence type="ECO:0000256" key="2">
    <source>
        <dbReference type="ARBA" id="ARBA00023125"/>
    </source>
</evidence>
<dbReference type="Proteomes" id="UP000262379">
    <property type="component" value="Unassembled WGS sequence"/>
</dbReference>
<dbReference type="SUPFAM" id="SSF48008">
    <property type="entry name" value="GntR ligand-binding domain-like"/>
    <property type="match status" value="1"/>
</dbReference>
<keyword evidence="2" id="KW-0238">DNA-binding</keyword>
<dbReference type="Gene3D" id="1.20.120.530">
    <property type="entry name" value="GntR ligand-binding domain-like"/>
    <property type="match status" value="1"/>
</dbReference>
<dbReference type="GO" id="GO:0003677">
    <property type="term" value="F:DNA binding"/>
    <property type="evidence" value="ECO:0007669"/>
    <property type="project" value="UniProtKB-KW"/>
</dbReference>
<dbReference type="SMART" id="SM00895">
    <property type="entry name" value="FCD"/>
    <property type="match status" value="1"/>
</dbReference>
<dbReference type="Gene3D" id="1.10.10.10">
    <property type="entry name" value="Winged helix-like DNA-binding domain superfamily/Winged helix DNA-binding domain"/>
    <property type="match status" value="1"/>
</dbReference>
<dbReference type="Pfam" id="PF00392">
    <property type="entry name" value="GntR"/>
    <property type="match status" value="1"/>
</dbReference>
<dbReference type="EMBL" id="QURN01000014">
    <property type="protein sequence ID" value="RFC65770.1"/>
    <property type="molecule type" value="Genomic_DNA"/>
</dbReference>
<organism evidence="5 6">
    <name type="scientific">Mesorhizobium denitrificans</name>
    <dbReference type="NCBI Taxonomy" id="2294114"/>
    <lineage>
        <taxon>Bacteria</taxon>
        <taxon>Pseudomonadati</taxon>
        <taxon>Pseudomonadota</taxon>
        <taxon>Alphaproteobacteria</taxon>
        <taxon>Hyphomicrobiales</taxon>
        <taxon>Phyllobacteriaceae</taxon>
        <taxon>Mesorhizobium</taxon>
    </lineage>
</organism>
<keyword evidence="3" id="KW-0804">Transcription</keyword>
<dbReference type="AlphaFoldDB" id="A0A371X995"/>
<dbReference type="GO" id="GO:0003700">
    <property type="term" value="F:DNA-binding transcription factor activity"/>
    <property type="evidence" value="ECO:0007669"/>
    <property type="project" value="InterPro"/>
</dbReference>
<keyword evidence="6" id="KW-1185">Reference proteome</keyword>
<dbReference type="SUPFAM" id="SSF46785">
    <property type="entry name" value="Winged helix' DNA-binding domain"/>
    <property type="match status" value="1"/>
</dbReference>
<dbReference type="InterPro" id="IPR000524">
    <property type="entry name" value="Tscrpt_reg_HTH_GntR"/>
</dbReference>
<sequence length="225" mass="25604">MEKVNLQDQVYITLRNALIRGHFEPGAQLTIRALASALGTSMVPVRDALQRLVAERSLELLGNRSACVPELNRAAFDELVRIRLMLEGEAMRLIPMPLRPQQLDQLELANRKFELAVDRGDAEAITDANMEFHFMLYRLASGGLLHGIIETLWVRAGPMLRMPFKINSYDPIVFRRGVERHGELLSALRTQDRDAAQQALLRDIADTAQWYHEHFYDGRETQAGK</sequence>
<evidence type="ECO:0000313" key="5">
    <source>
        <dbReference type="EMBL" id="RFC65770.1"/>
    </source>
</evidence>
<evidence type="ECO:0000259" key="4">
    <source>
        <dbReference type="PROSITE" id="PS50949"/>
    </source>
</evidence>
<dbReference type="Pfam" id="PF07729">
    <property type="entry name" value="FCD"/>
    <property type="match status" value="1"/>
</dbReference>
<gene>
    <name evidence="5" type="ORF">DY251_17215</name>
</gene>
<dbReference type="PANTHER" id="PTHR43537">
    <property type="entry name" value="TRANSCRIPTIONAL REGULATOR, GNTR FAMILY"/>
    <property type="match status" value="1"/>
</dbReference>
<dbReference type="InterPro" id="IPR036390">
    <property type="entry name" value="WH_DNA-bd_sf"/>
</dbReference>
<comment type="caution">
    <text evidence="5">The sequence shown here is derived from an EMBL/GenBank/DDBJ whole genome shotgun (WGS) entry which is preliminary data.</text>
</comment>
<accession>A0A371X995</accession>
<dbReference type="PROSITE" id="PS50949">
    <property type="entry name" value="HTH_GNTR"/>
    <property type="match status" value="1"/>
</dbReference>
<proteinExistence type="predicted"/>
<evidence type="ECO:0000313" key="6">
    <source>
        <dbReference type="Proteomes" id="UP000262379"/>
    </source>
</evidence>
<feature type="domain" description="HTH gntR-type" evidence="4">
    <location>
        <begin position="4"/>
        <end position="71"/>
    </location>
</feature>
<keyword evidence="1" id="KW-0805">Transcription regulation</keyword>